<protein>
    <recommendedName>
        <fullName evidence="2">CUE domain-containing protein</fullName>
    </recommendedName>
</protein>
<feature type="compositionally biased region" description="Polar residues" evidence="1">
    <location>
        <begin position="55"/>
        <end position="68"/>
    </location>
</feature>
<gene>
    <name evidence="3" type="ORF">MA16_Dca012801</name>
</gene>
<dbReference type="PROSITE" id="PS51140">
    <property type="entry name" value="CUE"/>
    <property type="match status" value="1"/>
</dbReference>
<dbReference type="GO" id="GO:0043130">
    <property type="term" value="F:ubiquitin binding"/>
    <property type="evidence" value="ECO:0007669"/>
    <property type="project" value="InterPro"/>
</dbReference>
<reference evidence="3 4" key="2">
    <citation type="journal article" date="2017" name="Nature">
        <title>The Apostasia genome and the evolution of orchids.</title>
        <authorList>
            <person name="Zhang G.Q."/>
            <person name="Liu K.W."/>
            <person name="Li Z."/>
            <person name="Lohaus R."/>
            <person name="Hsiao Y.Y."/>
            <person name="Niu S.C."/>
            <person name="Wang J.Y."/>
            <person name="Lin Y.C."/>
            <person name="Xu Q."/>
            <person name="Chen L.J."/>
            <person name="Yoshida K."/>
            <person name="Fujiwara S."/>
            <person name="Wang Z.W."/>
            <person name="Zhang Y.Q."/>
            <person name="Mitsuda N."/>
            <person name="Wang M."/>
            <person name="Liu G.H."/>
            <person name="Pecoraro L."/>
            <person name="Huang H.X."/>
            <person name="Xiao X.J."/>
            <person name="Lin M."/>
            <person name="Wu X.Y."/>
            <person name="Wu W.L."/>
            <person name="Chen Y.Y."/>
            <person name="Chang S.B."/>
            <person name="Sakamoto S."/>
            <person name="Ohme-Takagi M."/>
            <person name="Yagi M."/>
            <person name="Zeng S.J."/>
            <person name="Shen C.Y."/>
            <person name="Yeh C.M."/>
            <person name="Luo Y.B."/>
            <person name="Tsai W.C."/>
            <person name="Van de Peer Y."/>
            <person name="Liu Z.J."/>
        </authorList>
    </citation>
    <scope>NUCLEOTIDE SEQUENCE [LARGE SCALE GENOMIC DNA]</scope>
    <source>
        <tissue evidence="3">The whole plant</tissue>
    </source>
</reference>
<dbReference type="Pfam" id="PF02845">
    <property type="entry name" value="CUE"/>
    <property type="match status" value="1"/>
</dbReference>
<reference evidence="3 4" key="1">
    <citation type="journal article" date="2016" name="Sci. Rep.">
        <title>The Dendrobium catenatum Lindl. genome sequence provides insights into polysaccharide synthase, floral development and adaptive evolution.</title>
        <authorList>
            <person name="Zhang G.Q."/>
            <person name="Xu Q."/>
            <person name="Bian C."/>
            <person name="Tsai W.C."/>
            <person name="Yeh C.M."/>
            <person name="Liu K.W."/>
            <person name="Yoshida K."/>
            <person name="Zhang L.S."/>
            <person name="Chang S.B."/>
            <person name="Chen F."/>
            <person name="Shi Y."/>
            <person name="Su Y.Y."/>
            <person name="Zhang Y.Q."/>
            <person name="Chen L.J."/>
            <person name="Yin Y."/>
            <person name="Lin M."/>
            <person name="Huang H."/>
            <person name="Deng H."/>
            <person name="Wang Z.W."/>
            <person name="Zhu S.L."/>
            <person name="Zhao X."/>
            <person name="Deng C."/>
            <person name="Niu S.C."/>
            <person name="Huang J."/>
            <person name="Wang M."/>
            <person name="Liu G.H."/>
            <person name="Yang H.J."/>
            <person name="Xiao X.J."/>
            <person name="Hsiao Y.Y."/>
            <person name="Wu W.L."/>
            <person name="Chen Y.Y."/>
            <person name="Mitsuda N."/>
            <person name="Ohme-Takagi M."/>
            <person name="Luo Y.B."/>
            <person name="Van de Peer Y."/>
            <person name="Liu Z.J."/>
        </authorList>
    </citation>
    <scope>NUCLEOTIDE SEQUENCE [LARGE SCALE GENOMIC DNA]</scope>
    <source>
        <tissue evidence="3">The whole plant</tissue>
    </source>
</reference>
<proteinExistence type="predicted"/>
<evidence type="ECO:0000313" key="3">
    <source>
        <dbReference type="EMBL" id="PKU59472.1"/>
    </source>
</evidence>
<feature type="region of interest" description="Disordered" evidence="1">
    <location>
        <begin position="780"/>
        <end position="837"/>
    </location>
</feature>
<dbReference type="InterPro" id="IPR041800">
    <property type="entry name" value="ASCC2_CUE"/>
</dbReference>
<feature type="region of interest" description="Disordered" evidence="1">
    <location>
        <begin position="697"/>
        <end position="719"/>
    </location>
</feature>
<feature type="domain" description="CUE" evidence="2">
    <location>
        <begin position="526"/>
        <end position="569"/>
    </location>
</feature>
<accession>A0A2I0V7T8</accession>
<keyword evidence="4" id="KW-1185">Reference proteome</keyword>
<dbReference type="OrthoDB" id="5577209at2759"/>
<dbReference type="Proteomes" id="UP000233837">
    <property type="component" value="Unassembled WGS sequence"/>
</dbReference>
<name>A0A2I0V7T8_9ASPA</name>
<dbReference type="InterPro" id="IPR009060">
    <property type="entry name" value="UBA-like_sf"/>
</dbReference>
<evidence type="ECO:0000259" key="2">
    <source>
        <dbReference type="PROSITE" id="PS51140"/>
    </source>
</evidence>
<feature type="region of interest" description="Disordered" evidence="1">
    <location>
        <begin position="1"/>
        <end position="71"/>
    </location>
</feature>
<dbReference type="InterPro" id="IPR003892">
    <property type="entry name" value="CUE"/>
</dbReference>
<dbReference type="Gene3D" id="1.10.8.10">
    <property type="entry name" value="DNA helicase RuvA subunit, C-terminal domain"/>
    <property type="match status" value="1"/>
</dbReference>
<dbReference type="PANTHER" id="PTHR21494">
    <property type="entry name" value="ACTIVATING SIGNAL COINTEGRATOR 1 COMPLEX SUBUNIT 2 ASC-1 COMPLEX SUBUNIT P100"/>
    <property type="match status" value="1"/>
</dbReference>
<feature type="compositionally biased region" description="Polar residues" evidence="1">
    <location>
        <begin position="698"/>
        <end position="719"/>
    </location>
</feature>
<dbReference type="PANTHER" id="PTHR21494:SF0">
    <property type="entry name" value="ACTIVATING SIGNAL COINTEGRATOR 1 COMPLEX SUBUNIT 2"/>
    <property type="match status" value="1"/>
</dbReference>
<feature type="compositionally biased region" description="Low complexity" evidence="1">
    <location>
        <begin position="28"/>
        <end position="46"/>
    </location>
</feature>
<feature type="compositionally biased region" description="Basic residues" evidence="1">
    <location>
        <begin position="820"/>
        <end position="831"/>
    </location>
</feature>
<dbReference type="AlphaFoldDB" id="A0A2I0V7T8"/>
<feature type="compositionally biased region" description="Gly residues" evidence="1">
    <location>
        <begin position="798"/>
        <end position="819"/>
    </location>
</feature>
<evidence type="ECO:0000313" key="4">
    <source>
        <dbReference type="Proteomes" id="UP000233837"/>
    </source>
</evidence>
<organism evidence="3 4">
    <name type="scientific">Dendrobium catenatum</name>
    <dbReference type="NCBI Taxonomy" id="906689"/>
    <lineage>
        <taxon>Eukaryota</taxon>
        <taxon>Viridiplantae</taxon>
        <taxon>Streptophyta</taxon>
        <taxon>Embryophyta</taxon>
        <taxon>Tracheophyta</taxon>
        <taxon>Spermatophyta</taxon>
        <taxon>Magnoliopsida</taxon>
        <taxon>Liliopsida</taxon>
        <taxon>Asparagales</taxon>
        <taxon>Orchidaceae</taxon>
        <taxon>Epidendroideae</taxon>
        <taxon>Malaxideae</taxon>
        <taxon>Dendrobiinae</taxon>
        <taxon>Dendrobium</taxon>
    </lineage>
</organism>
<sequence>MSAPQQRSRGPKGSFRPHARYVPKTDIASSAPANAAVAATSSQSASNDRKPAPPLTTSLRSTATAKPSTENKVDGRIVGSSFVRYLPQDEAVASGLGADAGGLDAVESQAVVDFLNDELCRLLKMKPRDFWKDVAKNESLHQFLDSYLQFRSRWYDFPHRGSRGMVAGVIVGEADLCRRVFLVLYRISSNRDPEALAIDGLSVKDHTALLQEKKLLDLPKLLDICAIYGHENGELIKSLVTNAIKVQPQFVHNLGGVVSHFLNIVHTMYERCNTSLEVLASCGSDGGRGFMQLSNDFLEVMDFINDAIMTFDAFADAYRPAALHFSVSFETSYGHEELLNTLARLHDSLIPSMLRGFSLFSNTREVDGQKVSGGGIPDIFLSLKMLSTRIVKFGWKLLDFCYLHGEHTDDNLLQSTSKVFPASVEDPSIRGDILVQTLKEINGEAQNHLEYHDLGTFTENIEKNYKIFSQIDSLCSQGWISLDEQQLQYLSRILNPSSSFRSSASAPVVPITSHVNQVQVDEDAVLLDSKISQIKDLFPDYGRGFLKACLEIYNHDTEEVIQRILEGTLHEDLSSLDTSVEQIPQSNQISQNVNDKGKAVVVDQSSSQKNPISAQLDLKREVAGGSSTFQSSFGRFTRKSKSDTLDSEVLDSSSSGDAVRSAILAAEFEYEDEYDDSFDDLGLSVVESGFVDAENLSDRINSSSGKSTETDQSSSSRWNSQKKPLFYVKDGKNYSYKVSGSVGVASAKDAAIWNQSQKELIHGLGRGGNLPLGAVKKLEDSDEEDEQVSVPAENSGRGSSGFRGRGGGRRGGGGGGGGNHYRKDRAMKKHFAGLGGY</sequence>
<dbReference type="InterPro" id="IPR052586">
    <property type="entry name" value="ASCC2"/>
</dbReference>
<dbReference type="STRING" id="906689.A0A2I0V7T8"/>
<evidence type="ECO:0000256" key="1">
    <source>
        <dbReference type="SAM" id="MobiDB-lite"/>
    </source>
</evidence>
<dbReference type="SUPFAM" id="SSF46934">
    <property type="entry name" value="UBA-like"/>
    <property type="match status" value="1"/>
</dbReference>
<dbReference type="EMBL" id="KZ504112">
    <property type="protein sequence ID" value="PKU59472.1"/>
    <property type="molecule type" value="Genomic_DNA"/>
</dbReference>
<dbReference type="SMART" id="SM00546">
    <property type="entry name" value="CUE"/>
    <property type="match status" value="1"/>
</dbReference>
<dbReference type="CDD" id="cd14364">
    <property type="entry name" value="CUE_ASCC2"/>
    <property type="match status" value="1"/>
</dbReference>